<dbReference type="InterPro" id="IPR001347">
    <property type="entry name" value="SIS_dom"/>
</dbReference>
<dbReference type="GO" id="GO:0003677">
    <property type="term" value="F:DNA binding"/>
    <property type="evidence" value="ECO:0007669"/>
    <property type="project" value="UniProtKB-KW"/>
</dbReference>
<dbReference type="InterPro" id="IPR046348">
    <property type="entry name" value="SIS_dom_sf"/>
</dbReference>
<dbReference type="RefSeq" id="WP_208239820.1">
    <property type="nucleotide sequence ID" value="NZ_BAAAQU010000002.1"/>
</dbReference>
<keyword evidence="3" id="KW-0804">Transcription</keyword>
<feature type="domain" description="HTH rpiR-type" evidence="4">
    <location>
        <begin position="4"/>
        <end position="80"/>
    </location>
</feature>
<evidence type="ECO:0000313" key="6">
    <source>
        <dbReference type="EMBL" id="MBO2990657.1"/>
    </source>
</evidence>
<protein>
    <submittedName>
        <fullName evidence="6">MurR/RpiR family transcriptional regulator</fullName>
    </submittedName>
</protein>
<keyword evidence="1" id="KW-0805">Transcription regulation</keyword>
<sequence length="281" mass="30572">MQDDMAAVIDILDTAGLSKSQQRVVDTLRRHPSLIPFADTAEVARHAEVNNSTVVRTAQSLGYRGWPDLQRELRARYLTMISSEQTLIEHGTSQSPLHRAIEHDLANLRQTFDLNAQKDADAAISTLAAARRIIVLGMGSFAAPASMFAHLGRIIGYDITHEGRGGVHLASTLASLGEDDVLVNIALWRTQRQLQAAVESAKSTGAAIVAITDIRSGPTAAVADRTLIVPSEGISFFQSITATTSIVYGLLAGMEAAHPEHSREALRRTQKLWNDLDIYRD</sequence>
<gene>
    <name evidence="6" type="ORF">J4H85_11690</name>
</gene>
<evidence type="ECO:0000259" key="5">
    <source>
        <dbReference type="PROSITE" id="PS51464"/>
    </source>
</evidence>
<proteinExistence type="predicted"/>
<comment type="caution">
    <text evidence="6">The sequence shown here is derived from an EMBL/GenBank/DDBJ whole genome shotgun (WGS) entry which is preliminary data.</text>
</comment>
<reference evidence="6" key="1">
    <citation type="submission" date="2021-03" db="EMBL/GenBank/DDBJ databases">
        <title>Leucobacter chromiisoli sp. nov., isolated from chromium-containing soil of chemical plant.</title>
        <authorList>
            <person name="Xu Z."/>
        </authorList>
    </citation>
    <scope>NUCLEOTIDE SEQUENCE</scope>
    <source>
        <strain evidence="6">K 70/01</strain>
    </source>
</reference>
<accession>A0A939TS27</accession>
<dbReference type="Gene3D" id="1.10.10.10">
    <property type="entry name" value="Winged helix-like DNA-binding domain superfamily/Winged helix DNA-binding domain"/>
    <property type="match status" value="1"/>
</dbReference>
<dbReference type="InterPro" id="IPR009057">
    <property type="entry name" value="Homeodomain-like_sf"/>
</dbReference>
<dbReference type="AlphaFoldDB" id="A0A939TS27"/>
<dbReference type="EMBL" id="JAGFBF010000005">
    <property type="protein sequence ID" value="MBO2990657.1"/>
    <property type="molecule type" value="Genomic_DNA"/>
</dbReference>
<keyword evidence="2" id="KW-0238">DNA-binding</keyword>
<evidence type="ECO:0000259" key="4">
    <source>
        <dbReference type="PROSITE" id="PS51071"/>
    </source>
</evidence>
<dbReference type="PROSITE" id="PS51071">
    <property type="entry name" value="HTH_RPIR"/>
    <property type="match status" value="1"/>
</dbReference>
<evidence type="ECO:0000256" key="1">
    <source>
        <dbReference type="ARBA" id="ARBA00023015"/>
    </source>
</evidence>
<evidence type="ECO:0000256" key="2">
    <source>
        <dbReference type="ARBA" id="ARBA00023125"/>
    </source>
</evidence>
<name>A0A939TS27_9MICO</name>
<evidence type="ECO:0000256" key="3">
    <source>
        <dbReference type="ARBA" id="ARBA00023163"/>
    </source>
</evidence>
<dbReference type="InterPro" id="IPR036388">
    <property type="entry name" value="WH-like_DNA-bd_sf"/>
</dbReference>
<keyword evidence="7" id="KW-1185">Reference proteome</keyword>
<dbReference type="GO" id="GO:0097367">
    <property type="term" value="F:carbohydrate derivative binding"/>
    <property type="evidence" value="ECO:0007669"/>
    <property type="project" value="InterPro"/>
</dbReference>
<dbReference type="Gene3D" id="3.40.50.10490">
    <property type="entry name" value="Glucose-6-phosphate isomerase like protein, domain 1"/>
    <property type="match status" value="1"/>
</dbReference>
<organism evidence="6 7">
    <name type="scientific">Leucobacter tardus</name>
    <dbReference type="NCBI Taxonomy" id="501483"/>
    <lineage>
        <taxon>Bacteria</taxon>
        <taxon>Bacillati</taxon>
        <taxon>Actinomycetota</taxon>
        <taxon>Actinomycetes</taxon>
        <taxon>Micrococcales</taxon>
        <taxon>Microbacteriaceae</taxon>
        <taxon>Leucobacter</taxon>
    </lineage>
</organism>
<dbReference type="SUPFAM" id="SSF46689">
    <property type="entry name" value="Homeodomain-like"/>
    <property type="match status" value="1"/>
</dbReference>
<dbReference type="CDD" id="cd05013">
    <property type="entry name" value="SIS_RpiR"/>
    <property type="match status" value="1"/>
</dbReference>
<dbReference type="InterPro" id="IPR035472">
    <property type="entry name" value="RpiR-like_SIS"/>
</dbReference>
<evidence type="ECO:0000313" key="7">
    <source>
        <dbReference type="Proteomes" id="UP000668403"/>
    </source>
</evidence>
<dbReference type="SUPFAM" id="SSF53697">
    <property type="entry name" value="SIS domain"/>
    <property type="match status" value="1"/>
</dbReference>
<feature type="domain" description="SIS" evidence="5">
    <location>
        <begin position="123"/>
        <end position="260"/>
    </location>
</feature>
<dbReference type="InterPro" id="IPR000281">
    <property type="entry name" value="HTH_RpiR"/>
</dbReference>
<dbReference type="Pfam" id="PF01380">
    <property type="entry name" value="SIS"/>
    <property type="match status" value="1"/>
</dbReference>
<dbReference type="PANTHER" id="PTHR30514">
    <property type="entry name" value="GLUCOKINASE"/>
    <property type="match status" value="1"/>
</dbReference>
<dbReference type="Pfam" id="PF01418">
    <property type="entry name" value="HTH_6"/>
    <property type="match status" value="1"/>
</dbReference>
<dbReference type="PROSITE" id="PS51464">
    <property type="entry name" value="SIS"/>
    <property type="match status" value="1"/>
</dbReference>
<dbReference type="GO" id="GO:0003700">
    <property type="term" value="F:DNA-binding transcription factor activity"/>
    <property type="evidence" value="ECO:0007669"/>
    <property type="project" value="InterPro"/>
</dbReference>
<dbReference type="InterPro" id="IPR047640">
    <property type="entry name" value="RpiR-like"/>
</dbReference>
<dbReference type="PANTHER" id="PTHR30514:SF18">
    <property type="entry name" value="RPIR-FAMILY TRANSCRIPTIONAL REGULATOR"/>
    <property type="match status" value="1"/>
</dbReference>
<dbReference type="Proteomes" id="UP000668403">
    <property type="component" value="Unassembled WGS sequence"/>
</dbReference>
<dbReference type="GO" id="GO:1901135">
    <property type="term" value="P:carbohydrate derivative metabolic process"/>
    <property type="evidence" value="ECO:0007669"/>
    <property type="project" value="InterPro"/>
</dbReference>